<dbReference type="PANTHER" id="PTHR30399">
    <property type="entry name" value="UNCHARACTERIZED PROTEIN YGJP"/>
    <property type="match status" value="1"/>
</dbReference>
<evidence type="ECO:0000259" key="1">
    <source>
        <dbReference type="Pfam" id="PF01863"/>
    </source>
</evidence>
<evidence type="ECO:0000313" key="2">
    <source>
        <dbReference type="EMBL" id="NIA68108.1"/>
    </source>
</evidence>
<sequence length="214" mass="24577">MQRHPRARRISLRISKTGDGIVMVLPRRTPIREAMDFAERNSGWILKHLEALPPRIPFVPGVVIPLLGVDHLVVHDAAARRGVWRGEERIVVSGQAEHLPRRLGDFLKREARAEITRRAREKAAQIDRRIGRISLRDTRSRWGSCSSKGNMNFSWRLILTPDFVLDYVVAHEVAHLAELNHSQRFWKVAGSLTAEMERAKTWLSHEGARVHRYG</sequence>
<keyword evidence="3" id="KW-1185">Reference proteome</keyword>
<reference evidence="2" key="1">
    <citation type="submission" date="2020-03" db="EMBL/GenBank/DDBJ databases">
        <title>Genome of Pelagibius litoralis DSM 21314T.</title>
        <authorList>
            <person name="Wang G."/>
        </authorList>
    </citation>
    <scope>NUCLEOTIDE SEQUENCE</scope>
    <source>
        <strain evidence="2">DSM 21314</strain>
    </source>
</reference>
<proteinExistence type="predicted"/>
<accession>A0A967C290</accession>
<protein>
    <submittedName>
        <fullName evidence="2">M48 family metallopeptidase</fullName>
    </submittedName>
</protein>
<evidence type="ECO:0000313" key="3">
    <source>
        <dbReference type="Proteomes" id="UP000761264"/>
    </source>
</evidence>
<gene>
    <name evidence="2" type="ORF">HBA54_05845</name>
</gene>
<dbReference type="InterPro" id="IPR002725">
    <property type="entry name" value="YgjP-like_metallopeptidase"/>
</dbReference>
<dbReference type="EMBL" id="JAAQPH010000003">
    <property type="protein sequence ID" value="NIA68108.1"/>
    <property type="molecule type" value="Genomic_DNA"/>
</dbReference>
<dbReference type="PANTHER" id="PTHR30399:SF1">
    <property type="entry name" value="UTP PYROPHOSPHATASE"/>
    <property type="match status" value="1"/>
</dbReference>
<dbReference type="InterPro" id="IPR053136">
    <property type="entry name" value="UTP_pyrophosphatase-like"/>
</dbReference>
<organism evidence="2 3">
    <name type="scientific">Pelagibius litoralis</name>
    <dbReference type="NCBI Taxonomy" id="374515"/>
    <lineage>
        <taxon>Bacteria</taxon>
        <taxon>Pseudomonadati</taxon>
        <taxon>Pseudomonadota</taxon>
        <taxon>Alphaproteobacteria</taxon>
        <taxon>Rhodospirillales</taxon>
        <taxon>Rhodovibrionaceae</taxon>
        <taxon>Pelagibius</taxon>
    </lineage>
</organism>
<comment type="caution">
    <text evidence="2">The sequence shown here is derived from an EMBL/GenBank/DDBJ whole genome shotgun (WGS) entry which is preliminary data.</text>
</comment>
<dbReference type="Pfam" id="PF01863">
    <property type="entry name" value="YgjP-like"/>
    <property type="match status" value="1"/>
</dbReference>
<feature type="domain" description="YgjP-like metallopeptidase" evidence="1">
    <location>
        <begin position="8"/>
        <end position="205"/>
    </location>
</feature>
<dbReference type="CDD" id="cd07344">
    <property type="entry name" value="M48_yhfN_like"/>
    <property type="match status" value="1"/>
</dbReference>
<dbReference type="Proteomes" id="UP000761264">
    <property type="component" value="Unassembled WGS sequence"/>
</dbReference>
<dbReference type="AlphaFoldDB" id="A0A967C290"/>
<name>A0A967C290_9PROT</name>
<dbReference type="Gene3D" id="3.30.2010.10">
    <property type="entry name" value="Metalloproteases ('zincins'), catalytic domain"/>
    <property type="match status" value="1"/>
</dbReference>